<gene>
    <name evidence="1" type="ORF">CSX00_03510</name>
</gene>
<dbReference type="RefSeq" id="WP_099412828.1">
    <property type="nucleotide sequence ID" value="NZ_PDYH01000010.1"/>
</dbReference>
<sequence>MNMKKDISAKMLEKIARTTAKATADSRCVCICHQPKVPDNLKKFNK</sequence>
<accession>A0A2G3ECQ5</accession>
<proteinExistence type="predicted"/>
<dbReference type="AlphaFoldDB" id="A0A2G3ECQ5"/>
<dbReference type="EMBL" id="PDYH01000010">
    <property type="protein sequence ID" value="PHU41024.1"/>
    <property type="molecule type" value="Genomic_DNA"/>
</dbReference>
<dbReference type="InterPro" id="IPR009229">
    <property type="entry name" value="AgrD"/>
</dbReference>
<name>A0A2G3ECQ5_9FIRM</name>
<comment type="caution">
    <text evidence="1">The sequence shown here is derived from an EMBL/GenBank/DDBJ whole genome shotgun (WGS) entry which is preliminary data.</text>
</comment>
<evidence type="ECO:0000313" key="2">
    <source>
        <dbReference type="Proteomes" id="UP000224317"/>
    </source>
</evidence>
<reference evidence="1" key="1">
    <citation type="submission" date="2017-10" db="EMBL/GenBank/DDBJ databases">
        <title>Resolving the taxonomy of Roseburia spp., Eubacterium rectale and Agathobacter spp. through phylogenomic analysis.</title>
        <authorList>
            <person name="Sheridan P.O."/>
            <person name="Walker A.W."/>
            <person name="Duncan S.H."/>
            <person name="Scott K.P."/>
            <person name="Toole P.W.O."/>
            <person name="Luis P."/>
            <person name="Flint H.J."/>
        </authorList>
    </citation>
    <scope>NUCLEOTIDE SEQUENCE [LARGE SCALE GENOMIC DNA]</scope>
    <source>
        <strain evidence="1">JK10</strain>
    </source>
</reference>
<keyword evidence="2" id="KW-1185">Reference proteome</keyword>
<dbReference type="NCBIfam" id="TIGR04223">
    <property type="entry name" value="quorum_AgrD"/>
    <property type="match status" value="1"/>
</dbReference>
<organism evidence="1 2">
    <name type="scientific">Pseudobutyrivibrio ruminis</name>
    <dbReference type="NCBI Taxonomy" id="46206"/>
    <lineage>
        <taxon>Bacteria</taxon>
        <taxon>Bacillati</taxon>
        <taxon>Bacillota</taxon>
        <taxon>Clostridia</taxon>
        <taxon>Lachnospirales</taxon>
        <taxon>Lachnospiraceae</taxon>
        <taxon>Pseudobutyrivibrio</taxon>
    </lineage>
</organism>
<dbReference type="Proteomes" id="UP000224317">
    <property type="component" value="Unassembled WGS sequence"/>
</dbReference>
<evidence type="ECO:0000313" key="1">
    <source>
        <dbReference type="EMBL" id="PHU41024.1"/>
    </source>
</evidence>
<protein>
    <submittedName>
        <fullName evidence="1">Cyclic lactone autoinducer peptide</fullName>
    </submittedName>
</protein>